<dbReference type="Pfam" id="PF13620">
    <property type="entry name" value="CarboxypepD_reg"/>
    <property type="match status" value="1"/>
</dbReference>
<keyword evidence="4" id="KW-1185">Reference proteome</keyword>
<dbReference type="SUPFAM" id="SSF49503">
    <property type="entry name" value="Cupredoxins"/>
    <property type="match status" value="1"/>
</dbReference>
<organism evidence="3 4">
    <name type="scientific">Sandaracinus amylolyticus</name>
    <dbReference type="NCBI Taxonomy" id="927083"/>
    <lineage>
        <taxon>Bacteria</taxon>
        <taxon>Pseudomonadati</taxon>
        <taxon>Myxococcota</taxon>
        <taxon>Polyangia</taxon>
        <taxon>Polyangiales</taxon>
        <taxon>Sandaracinaceae</taxon>
        <taxon>Sandaracinus</taxon>
    </lineage>
</organism>
<dbReference type="EMBL" id="CP011125">
    <property type="protein sequence ID" value="AKF10692.1"/>
    <property type="molecule type" value="Genomic_DNA"/>
</dbReference>
<dbReference type="STRING" id="927083.DB32_007841"/>
<feature type="region of interest" description="Disordered" evidence="1">
    <location>
        <begin position="23"/>
        <end position="52"/>
    </location>
</feature>
<evidence type="ECO:0000313" key="3">
    <source>
        <dbReference type="EMBL" id="AKF10692.1"/>
    </source>
</evidence>
<gene>
    <name evidence="3" type="ORF">DB32_007841</name>
</gene>
<protein>
    <submittedName>
        <fullName evidence="3">Copper binding protein, plastocyanin/azurin family</fullName>
    </submittedName>
</protein>
<proteinExistence type="predicted"/>
<accession>A0A0F6W9B3</accession>
<dbReference type="Proteomes" id="UP000034883">
    <property type="component" value="Chromosome"/>
</dbReference>
<evidence type="ECO:0000313" key="4">
    <source>
        <dbReference type="Proteomes" id="UP000034883"/>
    </source>
</evidence>
<dbReference type="KEGG" id="samy:DB32_007841"/>
<dbReference type="SUPFAM" id="SSF49464">
    <property type="entry name" value="Carboxypeptidase regulatory domain-like"/>
    <property type="match status" value="1"/>
</dbReference>
<evidence type="ECO:0000256" key="1">
    <source>
        <dbReference type="SAM" id="MobiDB-lite"/>
    </source>
</evidence>
<name>A0A0F6W9B3_9BACT</name>
<dbReference type="AlphaFoldDB" id="A0A0F6W9B3"/>
<dbReference type="InterPro" id="IPR008972">
    <property type="entry name" value="Cupredoxin"/>
</dbReference>
<dbReference type="PROSITE" id="PS51257">
    <property type="entry name" value="PROKAR_LIPOPROTEIN"/>
    <property type="match status" value="1"/>
</dbReference>
<reference evidence="3 4" key="1">
    <citation type="submission" date="2015-03" db="EMBL/GenBank/DDBJ databases">
        <title>Genome assembly of Sandaracinus amylolyticus DSM 53668.</title>
        <authorList>
            <person name="Sharma G."/>
            <person name="Subramanian S."/>
        </authorList>
    </citation>
    <scope>NUCLEOTIDE SEQUENCE [LARGE SCALE GENOMIC DNA]</scope>
    <source>
        <strain evidence="3 4">DSM 53668</strain>
    </source>
</reference>
<feature type="signal peptide" evidence="2">
    <location>
        <begin position="1"/>
        <end position="20"/>
    </location>
</feature>
<dbReference type="Gene3D" id="2.60.40.420">
    <property type="entry name" value="Cupredoxins - blue copper proteins"/>
    <property type="match status" value="1"/>
</dbReference>
<keyword evidence="2" id="KW-0732">Signal</keyword>
<evidence type="ECO:0000256" key="2">
    <source>
        <dbReference type="SAM" id="SignalP"/>
    </source>
</evidence>
<feature type="chain" id="PRO_5002511273" evidence="2">
    <location>
        <begin position="21"/>
        <end position="293"/>
    </location>
</feature>
<sequence length="293" mass="31317">MLRALSTIVSLLLCAVIATGCSDEEREEAGEGTRATDGRRATTPSPPSYEPIEVVNGGTITGSVQWAGERPAPIEIAVPMHAARCGESQRSPAIEISRRGGVSGTVVWLEGIRRGRALQVPAEPVVVSIADCGFRPHVVAVPVGARVAWRNDEPILHNVHASFFERARPPRSWFSEGLPEQGASHEVTIERAGAVRVVDDAGHPWMLGWVHAFEHPYFAVSDAEGRFQLTGIPPGQYVVRVWHEGFLTSGATESGRPVYSAPIVMSRPVTVSTGHDTPVDFEVGVAAALAAGE</sequence>
<dbReference type="InterPro" id="IPR008969">
    <property type="entry name" value="CarboxyPept-like_regulatory"/>
</dbReference>
<feature type="compositionally biased region" description="Basic and acidic residues" evidence="1">
    <location>
        <begin position="29"/>
        <end position="40"/>
    </location>
</feature>